<keyword evidence="2" id="KW-0677">Repeat</keyword>
<evidence type="ECO:0000256" key="2">
    <source>
        <dbReference type="ARBA" id="ARBA00022737"/>
    </source>
</evidence>
<keyword evidence="4" id="KW-0539">Nucleus</keyword>
<organism evidence="8 9">
    <name type="scientific">Quercus suber</name>
    <name type="common">Cork oak</name>
    <dbReference type="NCBI Taxonomy" id="58331"/>
    <lineage>
        <taxon>Eukaryota</taxon>
        <taxon>Viridiplantae</taxon>
        <taxon>Streptophyta</taxon>
        <taxon>Embryophyta</taxon>
        <taxon>Tracheophyta</taxon>
        <taxon>Spermatophyta</taxon>
        <taxon>Magnoliopsida</taxon>
        <taxon>eudicotyledons</taxon>
        <taxon>Gunneridae</taxon>
        <taxon>Pentapetalae</taxon>
        <taxon>rosids</taxon>
        <taxon>fabids</taxon>
        <taxon>Fagales</taxon>
        <taxon>Fagaceae</taxon>
        <taxon>Quercus</taxon>
    </lineage>
</organism>
<feature type="domain" description="HTH myb-type" evidence="7">
    <location>
        <begin position="212"/>
        <end position="266"/>
    </location>
</feature>
<feature type="compositionally biased region" description="Basic and acidic residues" evidence="5">
    <location>
        <begin position="284"/>
        <end position="295"/>
    </location>
</feature>
<dbReference type="GO" id="GO:0003677">
    <property type="term" value="F:DNA binding"/>
    <property type="evidence" value="ECO:0007669"/>
    <property type="project" value="UniProtKB-KW"/>
</dbReference>
<feature type="domain" description="HTH myb-type" evidence="7">
    <location>
        <begin position="9"/>
        <end position="61"/>
    </location>
</feature>
<gene>
    <name evidence="8" type="primary">MYB15_0</name>
    <name evidence="8" type="ORF">CFP56_014820</name>
</gene>
<comment type="subcellular location">
    <subcellularLocation>
        <location evidence="1">Nucleus</location>
    </subcellularLocation>
</comment>
<proteinExistence type="predicted"/>
<evidence type="ECO:0000259" key="7">
    <source>
        <dbReference type="PROSITE" id="PS51294"/>
    </source>
</evidence>
<feature type="domain" description="HTH myb-type" evidence="7">
    <location>
        <begin position="159"/>
        <end position="211"/>
    </location>
</feature>
<dbReference type="SMART" id="SM00717">
    <property type="entry name" value="SANT"/>
    <property type="match status" value="4"/>
</dbReference>
<dbReference type="InterPro" id="IPR001005">
    <property type="entry name" value="SANT/Myb"/>
</dbReference>
<feature type="domain" description="Myb-like" evidence="6">
    <location>
        <begin position="62"/>
        <end position="112"/>
    </location>
</feature>
<sequence length="416" mass="48475">MVRAPFYDKNGLKKGAWSVEEDNKLRSYIHRFGHWNWRELPKFAGLSRCGKSCRLRWMNYLQPNVKRGNYTEEEELMIIKLHEELGNKWSMIAASLPGRSDNDIKNHWHAHLKKRAKKNPTKSKMKTLSNEAYQHDADIARKTETDSSREMVRAPFYDKNGLKKGAWSVEEDNKLRSYIQRFGHWNWRELPKFAGLSRCGKSCRLRWMNYLQPNVKRGNYTEEEELMIIKLHEELGNKWSMIAASLPGRSDNDIKNHWHAHLKKRAKKNPTKSKMKTLSNEAYQHDADIARKTETDSSVSSSSSYQVQESSQLPLETSSSEFSYLSFDNAPIFGINWSAEDSLATFETLEQSFSDFWTEPFILDNAYIQNKYPESLANAGFSASQSCYNEGIDSIYEAMQEVENYQRINEDPYLVK</sequence>
<accession>A0AAW0KRM6</accession>
<protein>
    <submittedName>
        <fullName evidence="8">Transcription factor myb15</fullName>
    </submittedName>
</protein>
<dbReference type="FunFam" id="1.10.10.60:FF:000001">
    <property type="entry name" value="MYB-related transcription factor"/>
    <property type="match status" value="2"/>
</dbReference>
<dbReference type="InterPro" id="IPR015495">
    <property type="entry name" value="Myb_TF_plants"/>
</dbReference>
<feature type="region of interest" description="Disordered" evidence="5">
    <location>
        <begin position="284"/>
        <end position="312"/>
    </location>
</feature>
<evidence type="ECO:0000256" key="4">
    <source>
        <dbReference type="ARBA" id="ARBA00023242"/>
    </source>
</evidence>
<dbReference type="EMBL" id="PKMF04000233">
    <property type="protein sequence ID" value="KAK7841839.1"/>
    <property type="molecule type" value="Genomic_DNA"/>
</dbReference>
<evidence type="ECO:0000256" key="3">
    <source>
        <dbReference type="ARBA" id="ARBA00023125"/>
    </source>
</evidence>
<dbReference type="CDD" id="cd00167">
    <property type="entry name" value="SANT"/>
    <property type="match status" value="4"/>
</dbReference>
<evidence type="ECO:0000313" key="9">
    <source>
        <dbReference type="Proteomes" id="UP000237347"/>
    </source>
</evidence>
<dbReference type="AlphaFoldDB" id="A0AAW0KRM6"/>
<evidence type="ECO:0000259" key="6">
    <source>
        <dbReference type="PROSITE" id="PS50090"/>
    </source>
</evidence>
<keyword evidence="3" id="KW-0238">DNA-binding</keyword>
<dbReference type="PANTHER" id="PTHR10641:SF1402">
    <property type="entry name" value="TRANSCRIPTION FACTOR MYB8-LIKE"/>
    <property type="match status" value="1"/>
</dbReference>
<dbReference type="PROSITE" id="PS50090">
    <property type="entry name" value="MYB_LIKE"/>
    <property type="match status" value="4"/>
</dbReference>
<dbReference type="Pfam" id="PF00249">
    <property type="entry name" value="Myb_DNA-binding"/>
    <property type="match status" value="4"/>
</dbReference>
<dbReference type="Proteomes" id="UP000237347">
    <property type="component" value="Unassembled WGS sequence"/>
</dbReference>
<dbReference type="InterPro" id="IPR017930">
    <property type="entry name" value="Myb_dom"/>
</dbReference>
<feature type="domain" description="Myb-like" evidence="6">
    <location>
        <begin position="159"/>
        <end position="211"/>
    </location>
</feature>
<evidence type="ECO:0000256" key="1">
    <source>
        <dbReference type="ARBA" id="ARBA00004123"/>
    </source>
</evidence>
<feature type="domain" description="HTH myb-type" evidence="7">
    <location>
        <begin position="62"/>
        <end position="116"/>
    </location>
</feature>
<feature type="compositionally biased region" description="Low complexity" evidence="5">
    <location>
        <begin position="297"/>
        <end position="312"/>
    </location>
</feature>
<dbReference type="InterPro" id="IPR009057">
    <property type="entry name" value="Homeodomain-like_sf"/>
</dbReference>
<dbReference type="PANTHER" id="PTHR10641">
    <property type="entry name" value="MYB FAMILY TRANSCRIPTION FACTOR"/>
    <property type="match status" value="1"/>
</dbReference>
<evidence type="ECO:0000256" key="5">
    <source>
        <dbReference type="SAM" id="MobiDB-lite"/>
    </source>
</evidence>
<dbReference type="SUPFAM" id="SSF46689">
    <property type="entry name" value="Homeodomain-like"/>
    <property type="match status" value="2"/>
</dbReference>
<dbReference type="Gene3D" id="1.10.10.60">
    <property type="entry name" value="Homeodomain-like"/>
    <property type="match status" value="4"/>
</dbReference>
<dbReference type="GO" id="GO:0005634">
    <property type="term" value="C:nucleus"/>
    <property type="evidence" value="ECO:0007669"/>
    <property type="project" value="UniProtKB-SubCell"/>
</dbReference>
<keyword evidence="9" id="KW-1185">Reference proteome</keyword>
<feature type="domain" description="Myb-like" evidence="6">
    <location>
        <begin position="9"/>
        <end position="61"/>
    </location>
</feature>
<name>A0AAW0KRM6_QUESU</name>
<reference evidence="8 9" key="1">
    <citation type="journal article" date="2018" name="Sci. Data">
        <title>The draft genome sequence of cork oak.</title>
        <authorList>
            <person name="Ramos A.M."/>
            <person name="Usie A."/>
            <person name="Barbosa P."/>
            <person name="Barros P.M."/>
            <person name="Capote T."/>
            <person name="Chaves I."/>
            <person name="Simoes F."/>
            <person name="Abreu I."/>
            <person name="Carrasquinho I."/>
            <person name="Faro C."/>
            <person name="Guimaraes J.B."/>
            <person name="Mendonca D."/>
            <person name="Nobrega F."/>
            <person name="Rodrigues L."/>
            <person name="Saibo N.J.M."/>
            <person name="Varela M.C."/>
            <person name="Egas C."/>
            <person name="Matos J."/>
            <person name="Miguel C.M."/>
            <person name="Oliveira M.M."/>
            <person name="Ricardo C.P."/>
            <person name="Goncalves S."/>
        </authorList>
    </citation>
    <scope>NUCLEOTIDE SEQUENCE [LARGE SCALE GENOMIC DNA]</scope>
    <source>
        <strain evidence="9">cv. HL8</strain>
    </source>
</reference>
<evidence type="ECO:0000313" key="8">
    <source>
        <dbReference type="EMBL" id="KAK7841839.1"/>
    </source>
</evidence>
<dbReference type="PROSITE" id="PS51294">
    <property type="entry name" value="HTH_MYB"/>
    <property type="match status" value="4"/>
</dbReference>
<feature type="domain" description="Myb-like" evidence="6">
    <location>
        <begin position="212"/>
        <end position="262"/>
    </location>
</feature>
<comment type="caution">
    <text evidence="8">The sequence shown here is derived from an EMBL/GenBank/DDBJ whole genome shotgun (WGS) entry which is preliminary data.</text>
</comment>